<dbReference type="SUPFAM" id="SSF57716">
    <property type="entry name" value="Glucocorticoid receptor-like (DNA-binding domain)"/>
    <property type="match status" value="1"/>
</dbReference>
<evidence type="ECO:0000256" key="1">
    <source>
        <dbReference type="ARBA" id="ARBA00022723"/>
    </source>
</evidence>
<protein>
    <submittedName>
        <fullName evidence="7">TraR/DksA C4-type zinc finger protein</fullName>
    </submittedName>
</protein>
<keyword evidence="2" id="KW-0863">Zinc-finger</keyword>
<keyword evidence="3" id="KW-0862">Zinc</keyword>
<feature type="region of interest" description="Disordered" evidence="5">
    <location>
        <begin position="31"/>
        <end position="50"/>
    </location>
</feature>
<reference evidence="7 8" key="1">
    <citation type="submission" date="2024-04" db="EMBL/GenBank/DDBJ databases">
        <title>Polymorphospora sp. isolated from Baiyangdian Lake in Xiong'an New Area.</title>
        <authorList>
            <person name="Zhang X."/>
            <person name="Liu J."/>
        </authorList>
    </citation>
    <scope>NUCLEOTIDE SEQUENCE [LARGE SCALE GENOMIC DNA]</scope>
    <source>
        <strain evidence="7 8">2-325</strain>
    </source>
</reference>
<feature type="zinc finger region" description="dksA C4-type" evidence="4">
    <location>
        <begin position="76"/>
        <end position="100"/>
    </location>
</feature>
<dbReference type="Gene3D" id="1.20.120.910">
    <property type="entry name" value="DksA, coiled-coil domain"/>
    <property type="match status" value="1"/>
</dbReference>
<feature type="domain" description="Zinc finger DksA/TraR C4-type" evidence="6">
    <location>
        <begin position="71"/>
        <end position="102"/>
    </location>
</feature>
<sequence>MTDTVQDPVERLRVRLEEQFQQYTEQLTELTVHSRQPGRGGHDPDTLNGLLTTARDGLAGTAEALRRMSEGTYGRCDRCGGEIPMGRLEILPHARYCVTCQRA</sequence>
<evidence type="ECO:0000256" key="3">
    <source>
        <dbReference type="ARBA" id="ARBA00022833"/>
    </source>
</evidence>
<keyword evidence="8" id="KW-1185">Reference proteome</keyword>
<dbReference type="InterPro" id="IPR000962">
    <property type="entry name" value="Znf_DskA_TraR"/>
</dbReference>
<comment type="caution">
    <text evidence="7">The sequence shown here is derived from an EMBL/GenBank/DDBJ whole genome shotgun (WGS) entry which is preliminary data.</text>
</comment>
<dbReference type="PANTHER" id="PTHR33823:SF4">
    <property type="entry name" value="GENERAL STRESS PROTEIN 16O"/>
    <property type="match status" value="1"/>
</dbReference>
<evidence type="ECO:0000256" key="2">
    <source>
        <dbReference type="ARBA" id="ARBA00022771"/>
    </source>
</evidence>
<dbReference type="Proteomes" id="UP001582793">
    <property type="component" value="Unassembled WGS sequence"/>
</dbReference>
<evidence type="ECO:0000313" key="8">
    <source>
        <dbReference type="Proteomes" id="UP001582793"/>
    </source>
</evidence>
<evidence type="ECO:0000256" key="5">
    <source>
        <dbReference type="SAM" id="MobiDB-lite"/>
    </source>
</evidence>
<dbReference type="PROSITE" id="PS01102">
    <property type="entry name" value="ZF_DKSA_1"/>
    <property type="match status" value="1"/>
</dbReference>
<accession>A0ABV5CY97</accession>
<gene>
    <name evidence="7" type="ORF">AAFH96_21845</name>
</gene>
<dbReference type="RefSeq" id="WP_357539245.1">
    <property type="nucleotide sequence ID" value="NZ_JBCGDC010000067.1"/>
</dbReference>
<dbReference type="PANTHER" id="PTHR33823">
    <property type="entry name" value="RNA POLYMERASE-BINDING TRANSCRIPTION FACTOR DKSA-RELATED"/>
    <property type="match status" value="1"/>
</dbReference>
<dbReference type="EMBL" id="JBCGDC010000067">
    <property type="protein sequence ID" value="MFB6395733.1"/>
    <property type="molecule type" value="Genomic_DNA"/>
</dbReference>
<evidence type="ECO:0000259" key="6">
    <source>
        <dbReference type="Pfam" id="PF01258"/>
    </source>
</evidence>
<dbReference type="InterPro" id="IPR020458">
    <property type="entry name" value="Znf_DskA_TraR_CS"/>
</dbReference>
<dbReference type="PROSITE" id="PS51128">
    <property type="entry name" value="ZF_DKSA_2"/>
    <property type="match status" value="1"/>
</dbReference>
<proteinExistence type="predicted"/>
<evidence type="ECO:0000256" key="4">
    <source>
        <dbReference type="PROSITE-ProRule" id="PRU00510"/>
    </source>
</evidence>
<keyword evidence="1" id="KW-0479">Metal-binding</keyword>
<evidence type="ECO:0000313" key="7">
    <source>
        <dbReference type="EMBL" id="MFB6395733.1"/>
    </source>
</evidence>
<name>A0ABV5CY97_9ACTN</name>
<dbReference type="Pfam" id="PF01258">
    <property type="entry name" value="zf-dskA_traR"/>
    <property type="match status" value="1"/>
</dbReference>
<organism evidence="7 8">
    <name type="scientific">Polymorphospora lycopeni</name>
    <dbReference type="NCBI Taxonomy" id="3140240"/>
    <lineage>
        <taxon>Bacteria</taxon>
        <taxon>Bacillati</taxon>
        <taxon>Actinomycetota</taxon>
        <taxon>Actinomycetes</taxon>
        <taxon>Micromonosporales</taxon>
        <taxon>Micromonosporaceae</taxon>
        <taxon>Polymorphospora</taxon>
    </lineage>
</organism>